<keyword evidence="2" id="KW-1185">Reference proteome</keyword>
<proteinExistence type="predicted"/>
<evidence type="ECO:0000313" key="3">
    <source>
        <dbReference type="WBParaSite" id="PSU_v2.g19329.t1"/>
    </source>
</evidence>
<evidence type="ECO:0000313" key="2">
    <source>
        <dbReference type="Proteomes" id="UP000887577"/>
    </source>
</evidence>
<dbReference type="AlphaFoldDB" id="A0A914YPP7"/>
<protein>
    <submittedName>
        <fullName evidence="3">Uncharacterized protein</fullName>
    </submittedName>
</protein>
<dbReference type="WBParaSite" id="PSU_v2.g19329.t1">
    <property type="protein sequence ID" value="PSU_v2.g19329.t1"/>
    <property type="gene ID" value="PSU_v2.g19329"/>
</dbReference>
<sequence length="147" mass="17394">MNHIIVLEQTSIAQRIIIMIKEFIRRTHLAILDHNHKRLDEENGKRKQIGKKAYRYCAKHRDGEFVTKIRKSPPDFTWKRVIAAKAREHLPKIKKTSKSHDEESTLEEYTDDSDMHDSDQEVNPVESMNRMILNEFGLESEYESDDE</sequence>
<name>A0A914YPP7_9BILA</name>
<feature type="region of interest" description="Disordered" evidence="1">
    <location>
        <begin position="92"/>
        <end position="126"/>
    </location>
</feature>
<evidence type="ECO:0000256" key="1">
    <source>
        <dbReference type="SAM" id="MobiDB-lite"/>
    </source>
</evidence>
<accession>A0A914YPP7</accession>
<organism evidence="2 3">
    <name type="scientific">Panagrolaimus superbus</name>
    <dbReference type="NCBI Taxonomy" id="310955"/>
    <lineage>
        <taxon>Eukaryota</taxon>
        <taxon>Metazoa</taxon>
        <taxon>Ecdysozoa</taxon>
        <taxon>Nematoda</taxon>
        <taxon>Chromadorea</taxon>
        <taxon>Rhabditida</taxon>
        <taxon>Tylenchina</taxon>
        <taxon>Panagrolaimomorpha</taxon>
        <taxon>Panagrolaimoidea</taxon>
        <taxon>Panagrolaimidae</taxon>
        <taxon>Panagrolaimus</taxon>
    </lineage>
</organism>
<dbReference type="Proteomes" id="UP000887577">
    <property type="component" value="Unplaced"/>
</dbReference>
<reference evidence="3" key="1">
    <citation type="submission" date="2022-11" db="UniProtKB">
        <authorList>
            <consortium name="WormBaseParasite"/>
        </authorList>
    </citation>
    <scope>IDENTIFICATION</scope>
</reference>